<dbReference type="InterPro" id="IPR002502">
    <property type="entry name" value="Amidase_domain"/>
</dbReference>
<keyword evidence="6" id="KW-1133">Transmembrane helix</keyword>
<dbReference type="Pfam" id="PF01510">
    <property type="entry name" value="Amidase_2"/>
    <property type="match status" value="1"/>
</dbReference>
<evidence type="ECO:0000256" key="4">
    <source>
        <dbReference type="ARBA" id="ARBA00057187"/>
    </source>
</evidence>
<evidence type="ECO:0000259" key="8">
    <source>
        <dbReference type="SMART" id="SM00701"/>
    </source>
</evidence>
<evidence type="ECO:0000256" key="6">
    <source>
        <dbReference type="SAM" id="Phobius"/>
    </source>
</evidence>
<feature type="transmembrane region" description="Helical" evidence="6">
    <location>
        <begin position="126"/>
        <end position="146"/>
    </location>
</feature>
<evidence type="ECO:0000256" key="5">
    <source>
        <dbReference type="SAM" id="MobiDB-lite"/>
    </source>
</evidence>
<accession>A0ABD1FET0</accession>
<sequence>MTFVAAGVNRSPSYNSDSDEDKNEIVHKSRDLLPISKPLEQSLGCPGVPSGFKQISIVESQDVHFGDKNFYNGPVTIKQVVYANGDPLVNNDLTKNEGKIDEPETSVLRGGFIWLQNVSKHRTREIGICIALILLFLIILLVVLFLRHPKPSKRYYKNNESDVVRPTDYESNIFAIGQERNKLRIVSRYQWVAQPPTNDTTPLVTPVPYVIIHHTATENCSSQAQCVLHVRQIQTFHIESNGWYDIGYNFLVGGDGAAYEGRGWTIEGAHAAGWNYLSIGIALIGTFIKEPPSEIQMIACQKLIELGVEKGFIMANYTLFAARQLSGTESPGIAAFRLIETWPHWKKDVN</sequence>
<dbReference type="SUPFAM" id="SSF55846">
    <property type="entry name" value="N-acetylmuramoyl-L-alanine amidase-like"/>
    <property type="match status" value="1"/>
</dbReference>
<feature type="domain" description="Peptidoglycan recognition protein family" evidence="8">
    <location>
        <begin position="183"/>
        <end position="326"/>
    </location>
</feature>
<protein>
    <submittedName>
        <fullName evidence="9">Uncharacterized protein</fullName>
    </submittedName>
</protein>
<feature type="region of interest" description="Disordered" evidence="5">
    <location>
        <begin position="1"/>
        <end position="22"/>
    </location>
</feature>
<gene>
    <name evidence="9" type="ORF">ABEB36_001238</name>
</gene>
<comment type="function">
    <text evidence="4">Peptidoglycan-recognition protein probably involved in innate immunity by binding to peptidoglycans (PGN) of bacteria and activating the prophenoloxidase (proPO) cascade immune response. Binds to 1,3-beta-D-glucan and PGN.</text>
</comment>
<keyword evidence="3" id="KW-0391">Immunity</keyword>
<dbReference type="FunFam" id="3.40.80.10:FF:000001">
    <property type="entry name" value="Peptidoglycan recognition protein 1"/>
    <property type="match status" value="1"/>
</dbReference>
<dbReference type="EMBL" id="JBDJPC010000001">
    <property type="protein sequence ID" value="KAL1517475.1"/>
    <property type="molecule type" value="Genomic_DNA"/>
</dbReference>
<dbReference type="Gene3D" id="3.40.80.10">
    <property type="entry name" value="Peptidoglycan recognition protein-like"/>
    <property type="match status" value="1"/>
</dbReference>
<keyword evidence="2" id="KW-0399">Innate immunity</keyword>
<evidence type="ECO:0000256" key="2">
    <source>
        <dbReference type="ARBA" id="ARBA00022588"/>
    </source>
</evidence>
<comment type="caution">
    <text evidence="9">The sequence shown here is derived from an EMBL/GenBank/DDBJ whole genome shotgun (WGS) entry which is preliminary data.</text>
</comment>
<feature type="domain" description="N-acetylmuramoyl-L-alanine amidase" evidence="7">
    <location>
        <begin position="196"/>
        <end position="332"/>
    </location>
</feature>
<name>A0ABD1FET0_HYPHA</name>
<dbReference type="InterPro" id="IPR015510">
    <property type="entry name" value="PGRP"/>
</dbReference>
<evidence type="ECO:0000256" key="3">
    <source>
        <dbReference type="ARBA" id="ARBA00022859"/>
    </source>
</evidence>
<keyword evidence="6" id="KW-0472">Membrane</keyword>
<keyword evidence="6" id="KW-0812">Transmembrane</keyword>
<dbReference type="PANTHER" id="PTHR11022:SF41">
    <property type="entry name" value="PEPTIDOGLYCAN-RECOGNITION PROTEIN LC-RELATED"/>
    <property type="match status" value="1"/>
</dbReference>
<organism evidence="9 10">
    <name type="scientific">Hypothenemus hampei</name>
    <name type="common">Coffee berry borer</name>
    <dbReference type="NCBI Taxonomy" id="57062"/>
    <lineage>
        <taxon>Eukaryota</taxon>
        <taxon>Metazoa</taxon>
        <taxon>Ecdysozoa</taxon>
        <taxon>Arthropoda</taxon>
        <taxon>Hexapoda</taxon>
        <taxon>Insecta</taxon>
        <taxon>Pterygota</taxon>
        <taxon>Neoptera</taxon>
        <taxon>Endopterygota</taxon>
        <taxon>Coleoptera</taxon>
        <taxon>Polyphaga</taxon>
        <taxon>Cucujiformia</taxon>
        <taxon>Curculionidae</taxon>
        <taxon>Scolytinae</taxon>
        <taxon>Hypothenemus</taxon>
    </lineage>
</organism>
<dbReference type="SMART" id="SM00644">
    <property type="entry name" value="Ami_2"/>
    <property type="match status" value="1"/>
</dbReference>
<dbReference type="Proteomes" id="UP001566132">
    <property type="component" value="Unassembled WGS sequence"/>
</dbReference>
<dbReference type="CDD" id="cd06583">
    <property type="entry name" value="PGRP"/>
    <property type="match status" value="1"/>
</dbReference>
<reference evidence="9 10" key="1">
    <citation type="submission" date="2024-05" db="EMBL/GenBank/DDBJ databases">
        <title>Genetic variation in Jamaican populations of the coffee berry borer (Hypothenemus hampei).</title>
        <authorList>
            <person name="Errbii M."/>
            <person name="Myrie A."/>
        </authorList>
    </citation>
    <scope>NUCLEOTIDE SEQUENCE [LARGE SCALE GENOMIC DNA]</scope>
    <source>
        <strain evidence="9">JA-Hopewell-2020-01-JO</strain>
        <tissue evidence="9">Whole body</tissue>
    </source>
</reference>
<dbReference type="InterPro" id="IPR006619">
    <property type="entry name" value="PGRP_domain_met/bac"/>
</dbReference>
<evidence type="ECO:0000313" key="10">
    <source>
        <dbReference type="Proteomes" id="UP001566132"/>
    </source>
</evidence>
<keyword evidence="10" id="KW-1185">Reference proteome</keyword>
<dbReference type="SMART" id="SM00701">
    <property type="entry name" value="PGRP"/>
    <property type="match status" value="1"/>
</dbReference>
<evidence type="ECO:0000256" key="1">
    <source>
        <dbReference type="ARBA" id="ARBA00007553"/>
    </source>
</evidence>
<proteinExistence type="inferred from homology"/>
<dbReference type="PANTHER" id="PTHR11022">
    <property type="entry name" value="PEPTIDOGLYCAN RECOGNITION PROTEIN"/>
    <property type="match status" value="1"/>
</dbReference>
<dbReference type="InterPro" id="IPR036505">
    <property type="entry name" value="Amidase/PGRP_sf"/>
</dbReference>
<dbReference type="GO" id="GO:0045087">
    <property type="term" value="P:innate immune response"/>
    <property type="evidence" value="ECO:0007669"/>
    <property type="project" value="UniProtKB-KW"/>
</dbReference>
<comment type="similarity">
    <text evidence="1">Belongs to the N-acetylmuramoyl-L-alanine amidase 2 family.</text>
</comment>
<evidence type="ECO:0000259" key="7">
    <source>
        <dbReference type="SMART" id="SM00644"/>
    </source>
</evidence>
<dbReference type="AlphaFoldDB" id="A0ABD1FET0"/>
<evidence type="ECO:0000313" key="9">
    <source>
        <dbReference type="EMBL" id="KAL1517475.1"/>
    </source>
</evidence>